<dbReference type="Pfam" id="PF00271">
    <property type="entry name" value="Helicase_C"/>
    <property type="match status" value="1"/>
</dbReference>
<keyword evidence="5" id="KW-1185">Reference proteome</keyword>
<dbReference type="Proteomes" id="UP000623542">
    <property type="component" value="Unassembled WGS sequence"/>
</dbReference>
<evidence type="ECO:0000313" key="5">
    <source>
        <dbReference type="Proteomes" id="UP000623542"/>
    </source>
</evidence>
<gene>
    <name evidence="4" type="primary">Snf21</name>
    <name evidence="4" type="ORF">ELAFOR_R15318</name>
</gene>
<comment type="similarity">
    <text evidence="1">Belongs to the SNF2/RAD54 helicase family.</text>
</comment>
<dbReference type="InterPro" id="IPR001650">
    <property type="entry name" value="Helicase_C-like"/>
</dbReference>
<dbReference type="AlphaFoldDB" id="A0A851UZ83"/>
<evidence type="ECO:0000256" key="2">
    <source>
        <dbReference type="ARBA" id="ARBA00022801"/>
    </source>
</evidence>
<accession>A0A851UZ83</accession>
<keyword evidence="2" id="KW-0378">Hydrolase</keyword>
<evidence type="ECO:0000313" key="4">
    <source>
        <dbReference type="EMBL" id="NXD32573.1"/>
    </source>
</evidence>
<proteinExistence type="inferred from homology"/>
<dbReference type="GO" id="GO:0016787">
    <property type="term" value="F:hydrolase activity"/>
    <property type="evidence" value="ECO:0007669"/>
    <property type="project" value="UniProtKB-KW"/>
</dbReference>
<name>A0A851UZ83_9PASS</name>
<dbReference type="PANTHER" id="PTHR10799">
    <property type="entry name" value="SNF2/RAD54 HELICASE FAMILY"/>
    <property type="match status" value="1"/>
</dbReference>
<dbReference type="CDD" id="cd18793">
    <property type="entry name" value="SF2_C_SNF"/>
    <property type="match status" value="1"/>
</dbReference>
<dbReference type="InterPro" id="IPR027417">
    <property type="entry name" value="P-loop_NTPase"/>
</dbReference>
<feature type="domain" description="Helicase C-terminal" evidence="3">
    <location>
        <begin position="1"/>
        <end position="137"/>
    </location>
</feature>
<evidence type="ECO:0000256" key="1">
    <source>
        <dbReference type="ARBA" id="ARBA00007025"/>
    </source>
</evidence>
<dbReference type="EMBL" id="WBNG01006504">
    <property type="protein sequence ID" value="NXD32573.1"/>
    <property type="molecule type" value="Genomic_DNA"/>
</dbReference>
<comment type="caution">
    <text evidence="4">The sequence shown here is derived from an EMBL/GenBank/DDBJ whole genome shotgun (WGS) entry which is preliminary data.</text>
</comment>
<dbReference type="SUPFAM" id="SSF52540">
    <property type="entry name" value="P-loop containing nucleoside triphosphate hydrolases"/>
    <property type="match status" value="1"/>
</dbReference>
<dbReference type="SMART" id="SM00490">
    <property type="entry name" value="HELICc"/>
    <property type="match status" value="1"/>
</dbReference>
<organism evidence="4 5">
    <name type="scientific">Elachura formosa</name>
    <name type="common">spotted wren-babbler</name>
    <dbReference type="NCBI Taxonomy" id="1463973"/>
    <lineage>
        <taxon>Eukaryota</taxon>
        <taxon>Metazoa</taxon>
        <taxon>Chordata</taxon>
        <taxon>Craniata</taxon>
        <taxon>Vertebrata</taxon>
        <taxon>Euteleostomi</taxon>
        <taxon>Archelosauria</taxon>
        <taxon>Archosauria</taxon>
        <taxon>Dinosauria</taxon>
        <taxon>Saurischia</taxon>
        <taxon>Theropoda</taxon>
        <taxon>Coelurosauria</taxon>
        <taxon>Aves</taxon>
        <taxon>Neognathae</taxon>
        <taxon>Neoaves</taxon>
        <taxon>Telluraves</taxon>
        <taxon>Australaves</taxon>
        <taxon>Passeriformes</taxon>
        <taxon>Elachuridae</taxon>
        <taxon>Elachura</taxon>
    </lineage>
</organism>
<sequence>TEIMTIIADFFDYRGWKYCRLDGSTKAEDRQTLLSTFNDPQSPYQVFILSTRAGGLGLNLQSADTVIIYDTDWNPHADLQAQDRAHRIGQKKEVRVLRLISSQTVEELVLQRAQRKLEIDGKVIQAGKFDDVTTSTE</sequence>
<reference evidence="4" key="1">
    <citation type="submission" date="2019-09" db="EMBL/GenBank/DDBJ databases">
        <title>Bird 10,000 Genomes (B10K) Project - Family phase.</title>
        <authorList>
            <person name="Zhang G."/>
        </authorList>
    </citation>
    <scope>NUCLEOTIDE SEQUENCE</scope>
    <source>
        <strain evidence="4">B10K-IZCAS-20218</strain>
        <tissue evidence="4">Blood</tissue>
    </source>
</reference>
<dbReference type="PROSITE" id="PS51194">
    <property type="entry name" value="HELICASE_CTER"/>
    <property type="match status" value="1"/>
</dbReference>
<protein>
    <submittedName>
        <fullName evidence="4">SNF21 protein</fullName>
    </submittedName>
</protein>
<feature type="non-terminal residue" evidence="4">
    <location>
        <position position="137"/>
    </location>
</feature>
<dbReference type="Gene3D" id="3.40.50.300">
    <property type="entry name" value="P-loop containing nucleotide triphosphate hydrolases"/>
    <property type="match status" value="1"/>
</dbReference>
<feature type="non-terminal residue" evidence="4">
    <location>
        <position position="1"/>
    </location>
</feature>
<dbReference type="InterPro" id="IPR049730">
    <property type="entry name" value="SNF2/RAD54-like_C"/>
</dbReference>
<evidence type="ECO:0000259" key="3">
    <source>
        <dbReference type="PROSITE" id="PS51194"/>
    </source>
</evidence>
<dbReference type="OrthoDB" id="448448at2759"/>